<evidence type="ECO:0000313" key="3">
    <source>
        <dbReference type="Proteomes" id="UP000236742"/>
    </source>
</evidence>
<name>A0A1H5WAT4_9RHOB</name>
<reference evidence="3" key="1">
    <citation type="submission" date="2016-10" db="EMBL/GenBank/DDBJ databases">
        <authorList>
            <person name="Varghese N."/>
            <person name="Submissions S."/>
        </authorList>
    </citation>
    <scope>NUCLEOTIDE SEQUENCE [LARGE SCALE GENOMIC DNA]</scope>
    <source>
        <strain evidence="3">DSM 23413</strain>
    </source>
</reference>
<keyword evidence="3" id="KW-1185">Reference proteome</keyword>
<feature type="region of interest" description="Disordered" evidence="1">
    <location>
        <begin position="137"/>
        <end position="173"/>
    </location>
</feature>
<proteinExistence type="predicted"/>
<evidence type="ECO:0000313" key="2">
    <source>
        <dbReference type="EMBL" id="SEF96513.1"/>
    </source>
</evidence>
<feature type="region of interest" description="Disordered" evidence="1">
    <location>
        <begin position="377"/>
        <end position="401"/>
    </location>
</feature>
<sequence length="412" mass="42820">MTLTVRPDPREPAGGYAILELPAGALSADSVSVTVQDAFAGKWLGPDGAWQGEPHAFGPCPVERDGDVIRVRIGPDIVDHVEEYATLKISLGPVAAELIWPDDVPPGPPAAALGAIHAPHREDVAEPAAPVMEAVEEPVAEKPEPDPEVAVSQPDWEDAPEAAEEPDQANTSPLRRFAVPSALALILLVAVFATLRYWPDDAPRSTAPASEISETRAVADPCATDALATAGGGFDATGRALRACAGKVDPDVALRLVEDAAARGDGAALQLFGMLYDGKALDEPIETGIGLSFGDDPAKAAEYYARAVGAGAEGRRRGSNRSAAVWLRPPAHWKRERSMISAARRMSVGLLVALMLAAPGPASARDAARPLLVEGAQDGLPAGSDPAGCASSPRARRVGRTPVSRLSTALCL</sequence>
<feature type="compositionally biased region" description="Acidic residues" evidence="1">
    <location>
        <begin position="155"/>
        <end position="167"/>
    </location>
</feature>
<dbReference type="AlphaFoldDB" id="A0A1H5WAT4"/>
<evidence type="ECO:0000256" key="1">
    <source>
        <dbReference type="SAM" id="MobiDB-lite"/>
    </source>
</evidence>
<protein>
    <submittedName>
        <fullName evidence="2">Uncharacterized protein</fullName>
    </submittedName>
</protein>
<dbReference type="Proteomes" id="UP000236742">
    <property type="component" value="Unassembled WGS sequence"/>
</dbReference>
<dbReference type="EMBL" id="FNVD01000007">
    <property type="protein sequence ID" value="SEF96513.1"/>
    <property type="molecule type" value="Genomic_DNA"/>
</dbReference>
<gene>
    <name evidence="2" type="ORF">SAMN05421751_107197</name>
</gene>
<organism evidence="2 3">
    <name type="scientific">Jhaorihella thermophila</name>
    <dbReference type="NCBI Taxonomy" id="488547"/>
    <lineage>
        <taxon>Bacteria</taxon>
        <taxon>Pseudomonadati</taxon>
        <taxon>Pseudomonadota</taxon>
        <taxon>Alphaproteobacteria</taxon>
        <taxon>Rhodobacterales</taxon>
        <taxon>Paracoccaceae</taxon>
        <taxon>Jhaorihella</taxon>
    </lineage>
</organism>
<accession>A0A1H5WAT4</accession>